<reference evidence="11 12" key="1">
    <citation type="submission" date="2017-05" db="EMBL/GenBank/DDBJ databases">
        <authorList>
            <person name="Varghese N."/>
            <person name="Submissions S."/>
        </authorList>
    </citation>
    <scope>NUCLEOTIDE SEQUENCE [LARGE SCALE GENOMIC DNA]</scope>
    <source>
        <strain evidence="11 12">DSM 19036</strain>
    </source>
</reference>
<dbReference type="CDD" id="cd10280">
    <property type="entry name" value="PQQ_mGDH"/>
    <property type="match status" value="1"/>
</dbReference>
<keyword evidence="7 8" id="KW-0408">Iron</keyword>
<accession>A0A521CMB6</accession>
<dbReference type="GO" id="GO:0008876">
    <property type="term" value="F:quinoprotein glucose dehydrogenase activity"/>
    <property type="evidence" value="ECO:0007669"/>
    <property type="project" value="TreeGrafter"/>
</dbReference>
<evidence type="ECO:0000313" key="11">
    <source>
        <dbReference type="EMBL" id="SMO60588.1"/>
    </source>
</evidence>
<keyword evidence="9" id="KW-0472">Membrane</keyword>
<evidence type="ECO:0000259" key="10">
    <source>
        <dbReference type="PROSITE" id="PS51007"/>
    </source>
</evidence>
<dbReference type="PANTHER" id="PTHR32303:SF4">
    <property type="entry name" value="QUINOPROTEIN GLUCOSE DEHYDROGENASE"/>
    <property type="match status" value="1"/>
</dbReference>
<dbReference type="RefSeq" id="WP_142527775.1">
    <property type="nucleotide sequence ID" value="NZ_CBCSJO010000001.1"/>
</dbReference>
<evidence type="ECO:0000256" key="6">
    <source>
        <dbReference type="ARBA" id="ARBA00023002"/>
    </source>
</evidence>
<dbReference type="PANTHER" id="PTHR32303">
    <property type="entry name" value="QUINOPROTEIN ALCOHOL DEHYDROGENASE (CYTOCHROME C)"/>
    <property type="match status" value="1"/>
</dbReference>
<dbReference type="GO" id="GO:0009055">
    <property type="term" value="F:electron transfer activity"/>
    <property type="evidence" value="ECO:0007669"/>
    <property type="project" value="InterPro"/>
</dbReference>
<sequence>MMVITKTKIGFILAAVAVILVFAVYLFGNQNQGWKIYGGSTENMKYSSLKQIDTSNVRQLRVAWVYHAENSDTSRYGIMECNPIVIGQTLYGVSPRMKLFAVDAATGKEKWHFDPADSLNNKTWHRNSVNMNRGVSYWTEGNDERIIYTVGPIVFEVNAETGKLITTFGKDGGIDLRKGLGRDEKDMSISPTSPVLIYKDLLITSGAVSETTPGHIRAFDVKTGVQKWIFHTVPYPGEPGFESWNDPTAYQRMGSTNAWSGFSLDSKTGLLFAGVGSPTNDFYGGDRAGKGLYGNSVVAIDAETGKLKWHFQAIHHDVWDMDISSPPVLVTLPREGKNVNAVVQTTKTGLIFVFERNTGKPLFPIVERKVPTNGAVAGEQLSPTQPFPVWPKPFVRTIMTEKDLNRLGSDSSYQDIKRRFHTYRSEGIYTPPTEKGTIILPGYDGGANWGGPAVDPETNILYINANEMAWVLNMVKDTASDQKEMTNHQAAALLYSKNCMGCHGPERLGGGDYPSLVGVGSKYSPTQFTELLSTGRRMMPGFNHLSRDEKHALAAMVLELKAEQLKPYKGPPIASTTKSSKPSFTFTGYNKFLTKEGYPAISPPWGTISAIDLNTGKYVWQVPFGEFEELKKKGIPATGRENFGAPVVTAGGLLFIGASADGYFRAIDKMTGKTLWKYQLSAAAMSTPAIYELHGRQYIVIACGGAKSGGKSGDAYVAFALPEKH</sequence>
<dbReference type="Pfam" id="PF00034">
    <property type="entry name" value="Cytochrom_C"/>
    <property type="match status" value="1"/>
</dbReference>
<dbReference type="InterPro" id="IPR017511">
    <property type="entry name" value="PQQ_mDH"/>
</dbReference>
<proteinExistence type="inferred from homology"/>
<dbReference type="Gene3D" id="1.10.760.10">
    <property type="entry name" value="Cytochrome c-like domain"/>
    <property type="match status" value="1"/>
</dbReference>
<dbReference type="GO" id="GO:0048038">
    <property type="term" value="F:quinone binding"/>
    <property type="evidence" value="ECO:0007669"/>
    <property type="project" value="InterPro"/>
</dbReference>
<keyword evidence="9" id="KW-1133">Transmembrane helix</keyword>
<dbReference type="InterPro" id="IPR002372">
    <property type="entry name" value="PQQ_rpt_dom"/>
</dbReference>
<dbReference type="GO" id="GO:0020037">
    <property type="term" value="F:heme binding"/>
    <property type="evidence" value="ECO:0007669"/>
    <property type="project" value="InterPro"/>
</dbReference>
<keyword evidence="4 8" id="KW-0479">Metal-binding</keyword>
<dbReference type="AlphaFoldDB" id="A0A521CMB6"/>
<keyword evidence="3 8" id="KW-0349">Heme</keyword>
<dbReference type="SMART" id="SM00564">
    <property type="entry name" value="PQQ"/>
    <property type="match status" value="5"/>
</dbReference>
<evidence type="ECO:0000256" key="7">
    <source>
        <dbReference type="ARBA" id="ARBA00023004"/>
    </source>
</evidence>
<comment type="cofactor">
    <cofactor evidence="1">
        <name>pyrroloquinoline quinone</name>
        <dbReference type="ChEBI" id="CHEBI:58442"/>
    </cofactor>
</comment>
<evidence type="ECO:0000256" key="4">
    <source>
        <dbReference type="ARBA" id="ARBA00022723"/>
    </source>
</evidence>
<evidence type="ECO:0000256" key="5">
    <source>
        <dbReference type="ARBA" id="ARBA00022729"/>
    </source>
</evidence>
<keyword evidence="5" id="KW-0732">Signal</keyword>
<dbReference type="InterPro" id="IPR011047">
    <property type="entry name" value="Quinoprotein_ADH-like_sf"/>
</dbReference>
<feature type="transmembrane region" description="Helical" evidence="9">
    <location>
        <begin position="9"/>
        <end position="28"/>
    </location>
</feature>
<keyword evidence="9" id="KW-0812">Transmembrane</keyword>
<feature type="domain" description="Cytochrome c" evidence="10">
    <location>
        <begin position="486"/>
        <end position="562"/>
    </location>
</feature>
<protein>
    <submittedName>
        <fullName evidence="11">Quinoprotein glucose dehydrogenase</fullName>
    </submittedName>
</protein>
<evidence type="ECO:0000256" key="1">
    <source>
        <dbReference type="ARBA" id="ARBA00001931"/>
    </source>
</evidence>
<comment type="similarity">
    <text evidence="2">Belongs to the bacterial PQQ dehydrogenase family.</text>
</comment>
<name>A0A521CMB6_9SPHI</name>
<dbReference type="SUPFAM" id="SSF50998">
    <property type="entry name" value="Quinoprotein alcohol dehydrogenase-like"/>
    <property type="match status" value="1"/>
</dbReference>
<dbReference type="InterPro" id="IPR009056">
    <property type="entry name" value="Cyt_c-like_dom"/>
</dbReference>
<dbReference type="GO" id="GO:0016020">
    <property type="term" value="C:membrane"/>
    <property type="evidence" value="ECO:0007669"/>
    <property type="project" value="InterPro"/>
</dbReference>
<gene>
    <name evidence="11" type="ORF">SAMN06265348_10460</name>
</gene>
<dbReference type="SUPFAM" id="SSF46626">
    <property type="entry name" value="Cytochrome c"/>
    <property type="match status" value="1"/>
</dbReference>
<keyword evidence="12" id="KW-1185">Reference proteome</keyword>
<dbReference type="EMBL" id="FXTN01000004">
    <property type="protein sequence ID" value="SMO60588.1"/>
    <property type="molecule type" value="Genomic_DNA"/>
</dbReference>
<evidence type="ECO:0000256" key="2">
    <source>
        <dbReference type="ARBA" id="ARBA00008156"/>
    </source>
</evidence>
<evidence type="ECO:0000256" key="8">
    <source>
        <dbReference type="PROSITE-ProRule" id="PRU00433"/>
    </source>
</evidence>
<keyword evidence="6" id="KW-0560">Oxidoreductase</keyword>
<dbReference type="InterPro" id="IPR018391">
    <property type="entry name" value="PQQ_b-propeller_rpt"/>
</dbReference>
<evidence type="ECO:0000313" key="12">
    <source>
        <dbReference type="Proteomes" id="UP000320300"/>
    </source>
</evidence>
<dbReference type="PROSITE" id="PS51007">
    <property type="entry name" value="CYTC"/>
    <property type="match status" value="1"/>
</dbReference>
<evidence type="ECO:0000256" key="3">
    <source>
        <dbReference type="ARBA" id="ARBA00022617"/>
    </source>
</evidence>
<dbReference type="Gene3D" id="2.140.10.10">
    <property type="entry name" value="Quinoprotein alcohol dehydrogenase-like superfamily"/>
    <property type="match status" value="2"/>
</dbReference>
<dbReference type="Proteomes" id="UP000320300">
    <property type="component" value="Unassembled WGS sequence"/>
</dbReference>
<dbReference type="Pfam" id="PF01011">
    <property type="entry name" value="PQQ"/>
    <property type="match status" value="2"/>
</dbReference>
<dbReference type="InterPro" id="IPR036909">
    <property type="entry name" value="Cyt_c-like_dom_sf"/>
</dbReference>
<evidence type="ECO:0000256" key="9">
    <source>
        <dbReference type="SAM" id="Phobius"/>
    </source>
</evidence>
<dbReference type="GO" id="GO:0046872">
    <property type="term" value="F:metal ion binding"/>
    <property type="evidence" value="ECO:0007669"/>
    <property type="project" value="UniProtKB-KW"/>
</dbReference>
<organism evidence="11 12">
    <name type="scientific">Pedobacter westerhofensis</name>
    <dbReference type="NCBI Taxonomy" id="425512"/>
    <lineage>
        <taxon>Bacteria</taxon>
        <taxon>Pseudomonadati</taxon>
        <taxon>Bacteroidota</taxon>
        <taxon>Sphingobacteriia</taxon>
        <taxon>Sphingobacteriales</taxon>
        <taxon>Sphingobacteriaceae</taxon>
        <taxon>Pedobacter</taxon>
    </lineage>
</organism>
<dbReference type="OrthoDB" id="9794322at2"/>